<evidence type="ECO:0000256" key="8">
    <source>
        <dbReference type="ARBA" id="ARBA00023033"/>
    </source>
</evidence>
<dbReference type="AlphaFoldDB" id="A0ABD1WPJ5"/>
<dbReference type="InterPro" id="IPR001128">
    <property type="entry name" value="Cyt_P450"/>
</dbReference>
<evidence type="ECO:0000256" key="9">
    <source>
        <dbReference type="ARBA" id="ARBA00023136"/>
    </source>
</evidence>
<evidence type="ECO:0000256" key="2">
    <source>
        <dbReference type="ARBA" id="ARBA00004167"/>
    </source>
</evidence>
<dbReference type="Gene3D" id="1.10.630.10">
    <property type="entry name" value="Cytochrome P450"/>
    <property type="match status" value="1"/>
</dbReference>
<evidence type="ECO:0000256" key="10">
    <source>
        <dbReference type="PIRSR" id="PIRSR602401-1"/>
    </source>
</evidence>
<proteinExistence type="inferred from homology"/>
<keyword evidence="9" id="KW-0472">Membrane</keyword>
<gene>
    <name evidence="12" type="ORF">Fot_05081</name>
</gene>
<dbReference type="PRINTS" id="PR00463">
    <property type="entry name" value="EP450I"/>
</dbReference>
<keyword evidence="13" id="KW-1185">Reference proteome</keyword>
<dbReference type="Pfam" id="PF00067">
    <property type="entry name" value="p450"/>
    <property type="match status" value="1"/>
</dbReference>
<dbReference type="PROSITE" id="PS00086">
    <property type="entry name" value="CYTOCHROME_P450"/>
    <property type="match status" value="1"/>
</dbReference>
<protein>
    <submittedName>
        <fullName evidence="12">Cytochrome</fullName>
    </submittedName>
</protein>
<organism evidence="12 13">
    <name type="scientific">Forsythia ovata</name>
    <dbReference type="NCBI Taxonomy" id="205694"/>
    <lineage>
        <taxon>Eukaryota</taxon>
        <taxon>Viridiplantae</taxon>
        <taxon>Streptophyta</taxon>
        <taxon>Embryophyta</taxon>
        <taxon>Tracheophyta</taxon>
        <taxon>Spermatophyta</taxon>
        <taxon>Magnoliopsida</taxon>
        <taxon>eudicotyledons</taxon>
        <taxon>Gunneridae</taxon>
        <taxon>Pentapetalae</taxon>
        <taxon>asterids</taxon>
        <taxon>lamiids</taxon>
        <taxon>Lamiales</taxon>
        <taxon>Oleaceae</taxon>
        <taxon>Forsythieae</taxon>
        <taxon>Forsythia</taxon>
    </lineage>
</organism>
<feature type="binding site" description="axial binding residue" evidence="10">
    <location>
        <position position="66"/>
    </location>
    <ligand>
        <name>heme</name>
        <dbReference type="ChEBI" id="CHEBI:30413"/>
    </ligand>
    <ligandPart>
        <name>Fe</name>
        <dbReference type="ChEBI" id="CHEBI:18248"/>
    </ligandPart>
</feature>
<evidence type="ECO:0000256" key="4">
    <source>
        <dbReference type="ARBA" id="ARBA00022617"/>
    </source>
</evidence>
<evidence type="ECO:0000313" key="12">
    <source>
        <dbReference type="EMBL" id="KAL2551462.1"/>
    </source>
</evidence>
<dbReference type="InterPro" id="IPR017972">
    <property type="entry name" value="Cyt_P450_CS"/>
</dbReference>
<reference evidence="13" key="1">
    <citation type="submission" date="2024-07" db="EMBL/GenBank/DDBJ databases">
        <title>Two chromosome-level genome assemblies of Korean endemic species Abeliophyllum distichum and Forsythia ovata (Oleaceae).</title>
        <authorList>
            <person name="Jang H."/>
        </authorList>
    </citation>
    <scope>NUCLEOTIDE SEQUENCE [LARGE SCALE GENOMIC DNA]</scope>
</reference>
<comment type="caution">
    <text evidence="12">The sequence shown here is derived from an EMBL/GenBank/DDBJ whole genome shotgun (WGS) entry which is preliminary data.</text>
</comment>
<evidence type="ECO:0000256" key="6">
    <source>
        <dbReference type="ARBA" id="ARBA00023002"/>
    </source>
</evidence>
<comment type="subcellular location">
    <subcellularLocation>
        <location evidence="2">Membrane</location>
        <topology evidence="2">Single-pass membrane protein</topology>
    </subcellularLocation>
</comment>
<evidence type="ECO:0000256" key="5">
    <source>
        <dbReference type="ARBA" id="ARBA00022723"/>
    </source>
</evidence>
<evidence type="ECO:0000256" key="11">
    <source>
        <dbReference type="RuleBase" id="RU000461"/>
    </source>
</evidence>
<dbReference type="GO" id="GO:0016020">
    <property type="term" value="C:membrane"/>
    <property type="evidence" value="ECO:0007669"/>
    <property type="project" value="UniProtKB-SubCell"/>
</dbReference>
<evidence type="ECO:0000256" key="1">
    <source>
        <dbReference type="ARBA" id="ARBA00001971"/>
    </source>
</evidence>
<sequence length="139" mass="16101">MQDCFVNGFRNPKQSRVIINAWAIMRDPNAWWEPNKFLPDRSLESDIDLRGHDFQLVPFGSGRRSCPGLQLGLTVDQLVVEHFVHCFDWELPNGMLPGDLDVTEQYGIVQLEPSFEGDWLNDFSYIIYILMLYFLFGGL</sequence>
<dbReference type="Proteomes" id="UP001604277">
    <property type="component" value="Unassembled WGS sequence"/>
</dbReference>
<keyword evidence="6 11" id="KW-0560">Oxidoreductase</keyword>
<dbReference type="SUPFAM" id="SSF48264">
    <property type="entry name" value="Cytochrome P450"/>
    <property type="match status" value="1"/>
</dbReference>
<dbReference type="PANTHER" id="PTHR47943">
    <property type="entry name" value="CYTOCHROME P450 93A3-LIKE"/>
    <property type="match status" value="1"/>
</dbReference>
<dbReference type="GO" id="GO:0004497">
    <property type="term" value="F:monooxygenase activity"/>
    <property type="evidence" value="ECO:0007669"/>
    <property type="project" value="UniProtKB-KW"/>
</dbReference>
<name>A0ABD1WPJ5_9LAMI</name>
<accession>A0ABD1WPJ5</accession>
<keyword evidence="4 10" id="KW-0349">Heme</keyword>
<dbReference type="PANTHER" id="PTHR47943:SF2">
    <property type="entry name" value="CYTOCHROME P450"/>
    <property type="match status" value="1"/>
</dbReference>
<keyword evidence="7 10" id="KW-0408">Iron</keyword>
<keyword evidence="5 10" id="KW-0479">Metal-binding</keyword>
<dbReference type="EMBL" id="JBFOLJ010000002">
    <property type="protein sequence ID" value="KAL2551462.1"/>
    <property type="molecule type" value="Genomic_DNA"/>
</dbReference>
<dbReference type="InterPro" id="IPR002401">
    <property type="entry name" value="Cyt_P450_E_grp-I"/>
</dbReference>
<dbReference type="GO" id="GO:0046872">
    <property type="term" value="F:metal ion binding"/>
    <property type="evidence" value="ECO:0007669"/>
    <property type="project" value="UniProtKB-KW"/>
</dbReference>
<dbReference type="InterPro" id="IPR036396">
    <property type="entry name" value="Cyt_P450_sf"/>
</dbReference>
<evidence type="ECO:0000256" key="3">
    <source>
        <dbReference type="ARBA" id="ARBA00010617"/>
    </source>
</evidence>
<comment type="similarity">
    <text evidence="3 11">Belongs to the cytochrome P450 family.</text>
</comment>
<comment type="cofactor">
    <cofactor evidence="1 10">
        <name>heme</name>
        <dbReference type="ChEBI" id="CHEBI:30413"/>
    </cofactor>
</comment>
<evidence type="ECO:0000256" key="7">
    <source>
        <dbReference type="ARBA" id="ARBA00023004"/>
    </source>
</evidence>
<evidence type="ECO:0000313" key="13">
    <source>
        <dbReference type="Proteomes" id="UP001604277"/>
    </source>
</evidence>
<keyword evidence="8 11" id="KW-0503">Monooxygenase</keyword>